<feature type="non-terminal residue" evidence="2">
    <location>
        <position position="21"/>
    </location>
</feature>
<dbReference type="Proteomes" id="UP000265520">
    <property type="component" value="Unassembled WGS sequence"/>
</dbReference>
<evidence type="ECO:0000313" key="3">
    <source>
        <dbReference type="Proteomes" id="UP000265520"/>
    </source>
</evidence>
<dbReference type="EMBL" id="LXQA011391306">
    <property type="protein sequence ID" value="MCI95591.1"/>
    <property type="molecule type" value="Genomic_DNA"/>
</dbReference>
<evidence type="ECO:0000313" key="2">
    <source>
        <dbReference type="EMBL" id="MCI95591.1"/>
    </source>
</evidence>
<organism evidence="2 3">
    <name type="scientific">Trifolium medium</name>
    <dbReference type="NCBI Taxonomy" id="97028"/>
    <lineage>
        <taxon>Eukaryota</taxon>
        <taxon>Viridiplantae</taxon>
        <taxon>Streptophyta</taxon>
        <taxon>Embryophyta</taxon>
        <taxon>Tracheophyta</taxon>
        <taxon>Spermatophyta</taxon>
        <taxon>Magnoliopsida</taxon>
        <taxon>eudicotyledons</taxon>
        <taxon>Gunneridae</taxon>
        <taxon>Pentapetalae</taxon>
        <taxon>rosids</taxon>
        <taxon>fabids</taxon>
        <taxon>Fabales</taxon>
        <taxon>Fabaceae</taxon>
        <taxon>Papilionoideae</taxon>
        <taxon>50 kb inversion clade</taxon>
        <taxon>NPAAA clade</taxon>
        <taxon>Hologalegina</taxon>
        <taxon>IRL clade</taxon>
        <taxon>Trifolieae</taxon>
        <taxon>Trifolium</taxon>
    </lineage>
</organism>
<evidence type="ECO:0000256" key="1">
    <source>
        <dbReference type="SAM" id="MobiDB-lite"/>
    </source>
</evidence>
<reference evidence="2 3" key="1">
    <citation type="journal article" date="2018" name="Front. Plant Sci.">
        <title>Red Clover (Trifolium pratense) and Zigzag Clover (T. medium) - A Picture of Genomic Similarities and Differences.</title>
        <authorList>
            <person name="Dluhosova J."/>
            <person name="Istvanek J."/>
            <person name="Nedelnik J."/>
            <person name="Repkova J."/>
        </authorList>
    </citation>
    <scope>NUCLEOTIDE SEQUENCE [LARGE SCALE GENOMIC DNA]</scope>
    <source>
        <strain evidence="3">cv. 10/8</strain>
        <tissue evidence="2">Leaf</tissue>
    </source>
</reference>
<dbReference type="AlphaFoldDB" id="A0A392W8X7"/>
<name>A0A392W8X7_9FABA</name>
<accession>A0A392W8X7</accession>
<feature type="region of interest" description="Disordered" evidence="1">
    <location>
        <begin position="1"/>
        <end position="21"/>
    </location>
</feature>
<sequence length="21" mass="2620">MHGRQKKITRAWEEEEGLQHR</sequence>
<comment type="caution">
    <text evidence="2">The sequence shown here is derived from an EMBL/GenBank/DDBJ whole genome shotgun (WGS) entry which is preliminary data.</text>
</comment>
<proteinExistence type="predicted"/>
<keyword evidence="3" id="KW-1185">Reference proteome</keyword>
<protein>
    <submittedName>
        <fullName evidence="2">Uncharacterized protein</fullName>
    </submittedName>
</protein>